<evidence type="ECO:0000256" key="5">
    <source>
        <dbReference type="ARBA" id="ARBA00022723"/>
    </source>
</evidence>
<evidence type="ECO:0000256" key="2">
    <source>
        <dbReference type="ARBA" id="ARBA00004906"/>
    </source>
</evidence>
<evidence type="ECO:0000256" key="12">
    <source>
        <dbReference type="PROSITE-ProRule" id="PRU00175"/>
    </source>
</evidence>
<comment type="similarity">
    <text evidence="11">Belongs to the RING-type zinc finger family. ATL subfamily.</text>
</comment>
<comment type="subcellular location">
    <subcellularLocation>
        <location evidence="1">Membrane</location>
        <topology evidence="1">Single-pass membrane protein</topology>
    </subcellularLocation>
</comment>
<feature type="transmembrane region" description="Helical" evidence="13">
    <location>
        <begin position="80"/>
        <end position="106"/>
    </location>
</feature>
<dbReference type="SMART" id="SM00184">
    <property type="entry name" value="RING"/>
    <property type="match status" value="1"/>
</dbReference>
<keyword evidence="7" id="KW-0833">Ubl conjugation pathway</keyword>
<keyword evidence="8" id="KW-0862">Zinc</keyword>
<dbReference type="PROSITE" id="PS50089">
    <property type="entry name" value="ZF_RING_2"/>
    <property type="match status" value="1"/>
</dbReference>
<evidence type="ECO:0000256" key="1">
    <source>
        <dbReference type="ARBA" id="ARBA00004167"/>
    </source>
</evidence>
<feature type="domain" description="RING-type" evidence="14">
    <location>
        <begin position="164"/>
        <end position="207"/>
    </location>
</feature>
<dbReference type="EMBL" id="NMUH01000988">
    <property type="protein sequence ID" value="MQL87582.1"/>
    <property type="molecule type" value="Genomic_DNA"/>
</dbReference>
<dbReference type="InterPro" id="IPR001841">
    <property type="entry name" value="Znf_RING"/>
</dbReference>
<dbReference type="PANTHER" id="PTHR45768">
    <property type="entry name" value="E3 UBIQUITIN-PROTEIN LIGASE RNF13-LIKE"/>
    <property type="match status" value="1"/>
</dbReference>
<dbReference type="OrthoDB" id="656255at2759"/>
<keyword evidence="6 12" id="KW-0863">Zinc-finger</keyword>
<organism evidence="15 16">
    <name type="scientific">Colocasia esculenta</name>
    <name type="common">Wild taro</name>
    <name type="synonym">Arum esculentum</name>
    <dbReference type="NCBI Taxonomy" id="4460"/>
    <lineage>
        <taxon>Eukaryota</taxon>
        <taxon>Viridiplantae</taxon>
        <taxon>Streptophyta</taxon>
        <taxon>Embryophyta</taxon>
        <taxon>Tracheophyta</taxon>
        <taxon>Spermatophyta</taxon>
        <taxon>Magnoliopsida</taxon>
        <taxon>Liliopsida</taxon>
        <taxon>Araceae</taxon>
        <taxon>Aroideae</taxon>
        <taxon>Colocasieae</taxon>
        <taxon>Colocasia</taxon>
    </lineage>
</organism>
<evidence type="ECO:0000259" key="14">
    <source>
        <dbReference type="PROSITE" id="PS50089"/>
    </source>
</evidence>
<comment type="pathway">
    <text evidence="2">Protein modification; protein ubiquitination.</text>
</comment>
<evidence type="ECO:0000256" key="8">
    <source>
        <dbReference type="ARBA" id="ARBA00022833"/>
    </source>
</evidence>
<dbReference type="Gene3D" id="3.30.40.10">
    <property type="entry name" value="Zinc/RING finger domain, C3HC4 (zinc finger)"/>
    <property type="match status" value="1"/>
</dbReference>
<evidence type="ECO:0000313" key="16">
    <source>
        <dbReference type="Proteomes" id="UP000652761"/>
    </source>
</evidence>
<evidence type="ECO:0000256" key="13">
    <source>
        <dbReference type="SAM" id="Phobius"/>
    </source>
</evidence>
<evidence type="ECO:0000256" key="4">
    <source>
        <dbReference type="ARBA" id="ARBA00022692"/>
    </source>
</evidence>
<accession>A0A843UMU8</accession>
<dbReference type="GO" id="GO:0016740">
    <property type="term" value="F:transferase activity"/>
    <property type="evidence" value="ECO:0007669"/>
    <property type="project" value="UniProtKB-KW"/>
</dbReference>
<protein>
    <recommendedName>
        <fullName evidence="14">RING-type domain-containing protein</fullName>
    </recommendedName>
</protein>
<evidence type="ECO:0000256" key="7">
    <source>
        <dbReference type="ARBA" id="ARBA00022786"/>
    </source>
</evidence>
<keyword evidence="4 13" id="KW-0812">Transmembrane</keyword>
<dbReference type="InterPro" id="IPR013083">
    <property type="entry name" value="Znf_RING/FYVE/PHD"/>
</dbReference>
<dbReference type="Proteomes" id="UP000652761">
    <property type="component" value="Unassembled WGS sequence"/>
</dbReference>
<evidence type="ECO:0000256" key="3">
    <source>
        <dbReference type="ARBA" id="ARBA00022679"/>
    </source>
</evidence>
<sequence length="267" mass="27728">MLPPLSLFQIMRTERHRDAIVLSRLLRPLQHVRWAILLPSYYVRSAVTSYAAMIRERRSTYPSLAAGPVFPMLSSKADSLILVLFVFTMGVVSLLLLLQICTVCFLRRSADGSAQAREGGARLQEADAAGAAAGPGLGLGAAAVASLPVLLGDGSSGDGEPGDCVVCLSALEADGEGRVLPLCGHAFHAGCIGRWLGSHSVCCPICRTPVRTDPESSGAADPGVPLLAAAGSRAGVEVGGDVVDELFAASAVSAAIEEHSLPLLLLY</sequence>
<keyword evidence="5" id="KW-0479">Metal-binding</keyword>
<evidence type="ECO:0000256" key="11">
    <source>
        <dbReference type="ARBA" id="ARBA00024209"/>
    </source>
</evidence>
<evidence type="ECO:0000313" key="15">
    <source>
        <dbReference type="EMBL" id="MQL87582.1"/>
    </source>
</evidence>
<comment type="caution">
    <text evidence="15">The sequence shown here is derived from an EMBL/GenBank/DDBJ whole genome shotgun (WGS) entry which is preliminary data.</text>
</comment>
<reference evidence="15" key="1">
    <citation type="submission" date="2017-07" db="EMBL/GenBank/DDBJ databases">
        <title>Taro Niue Genome Assembly and Annotation.</title>
        <authorList>
            <person name="Atibalentja N."/>
            <person name="Keating K."/>
            <person name="Fields C.J."/>
        </authorList>
    </citation>
    <scope>NUCLEOTIDE SEQUENCE</scope>
    <source>
        <strain evidence="15">Niue_2</strain>
        <tissue evidence="15">Leaf</tissue>
    </source>
</reference>
<keyword evidence="3" id="KW-0808">Transferase</keyword>
<dbReference type="PANTHER" id="PTHR45768:SF34">
    <property type="entry name" value="RING-H2 FINGER PROTEIN ATL64"/>
    <property type="match status" value="1"/>
</dbReference>
<keyword evidence="9 13" id="KW-1133">Transmembrane helix</keyword>
<gene>
    <name evidence="15" type="ORF">Taro_020126</name>
</gene>
<dbReference type="AlphaFoldDB" id="A0A843UMU8"/>
<dbReference type="Pfam" id="PF13639">
    <property type="entry name" value="zf-RING_2"/>
    <property type="match status" value="1"/>
</dbReference>
<keyword evidence="16" id="KW-1185">Reference proteome</keyword>
<name>A0A843UMU8_COLES</name>
<dbReference type="GO" id="GO:0008270">
    <property type="term" value="F:zinc ion binding"/>
    <property type="evidence" value="ECO:0007669"/>
    <property type="project" value="UniProtKB-KW"/>
</dbReference>
<dbReference type="GO" id="GO:0016020">
    <property type="term" value="C:membrane"/>
    <property type="evidence" value="ECO:0007669"/>
    <property type="project" value="UniProtKB-SubCell"/>
</dbReference>
<evidence type="ECO:0000256" key="10">
    <source>
        <dbReference type="ARBA" id="ARBA00023136"/>
    </source>
</evidence>
<keyword evidence="10 13" id="KW-0472">Membrane</keyword>
<evidence type="ECO:0000256" key="6">
    <source>
        <dbReference type="ARBA" id="ARBA00022771"/>
    </source>
</evidence>
<dbReference type="SUPFAM" id="SSF57850">
    <property type="entry name" value="RING/U-box"/>
    <property type="match status" value="1"/>
</dbReference>
<proteinExistence type="inferred from homology"/>
<evidence type="ECO:0000256" key="9">
    <source>
        <dbReference type="ARBA" id="ARBA00022989"/>
    </source>
</evidence>